<dbReference type="EMBL" id="AP028914">
    <property type="protein sequence ID" value="BES95100.1"/>
    <property type="molecule type" value="Genomic_DNA"/>
</dbReference>
<gene>
    <name evidence="2" type="ORF">NTJ_07909</name>
</gene>
<evidence type="ECO:0000313" key="2">
    <source>
        <dbReference type="EMBL" id="BES95100.1"/>
    </source>
</evidence>
<reference evidence="2 3" key="1">
    <citation type="submission" date="2023-09" db="EMBL/GenBank/DDBJ databases">
        <title>Nesidiocoris tenuis whole genome shotgun sequence.</title>
        <authorList>
            <person name="Shibata T."/>
            <person name="Shimoda M."/>
            <person name="Kobayashi T."/>
            <person name="Uehara T."/>
        </authorList>
    </citation>
    <scope>NUCLEOTIDE SEQUENCE [LARGE SCALE GENOMIC DNA]</scope>
    <source>
        <strain evidence="2 3">Japan</strain>
    </source>
</reference>
<proteinExistence type="predicted"/>
<dbReference type="Proteomes" id="UP001307889">
    <property type="component" value="Chromosome 6"/>
</dbReference>
<accession>A0ABN7AVY3</accession>
<keyword evidence="3" id="KW-1185">Reference proteome</keyword>
<evidence type="ECO:0000313" key="3">
    <source>
        <dbReference type="Proteomes" id="UP001307889"/>
    </source>
</evidence>
<organism evidence="2 3">
    <name type="scientific">Nesidiocoris tenuis</name>
    <dbReference type="NCBI Taxonomy" id="355587"/>
    <lineage>
        <taxon>Eukaryota</taxon>
        <taxon>Metazoa</taxon>
        <taxon>Ecdysozoa</taxon>
        <taxon>Arthropoda</taxon>
        <taxon>Hexapoda</taxon>
        <taxon>Insecta</taxon>
        <taxon>Pterygota</taxon>
        <taxon>Neoptera</taxon>
        <taxon>Paraneoptera</taxon>
        <taxon>Hemiptera</taxon>
        <taxon>Heteroptera</taxon>
        <taxon>Panheteroptera</taxon>
        <taxon>Cimicomorpha</taxon>
        <taxon>Miridae</taxon>
        <taxon>Dicyphina</taxon>
        <taxon>Nesidiocoris</taxon>
    </lineage>
</organism>
<sequence length="143" mass="15992">MANRCDGNGNADSGAYCDEKGRPYPAESDTAQNQEEEKILRILTLHSSNGFHILNSRIENLDVVEGDERISLCWRRSSITRALTILNLSLPSPEVNYWTGDLAKGIGHTARTSGDRLCVLVENTRPMSAYFRLHSFVAKLILR</sequence>
<evidence type="ECO:0000256" key="1">
    <source>
        <dbReference type="SAM" id="MobiDB-lite"/>
    </source>
</evidence>
<protein>
    <submittedName>
        <fullName evidence="2">Uncharacterized protein</fullName>
    </submittedName>
</protein>
<feature type="region of interest" description="Disordered" evidence="1">
    <location>
        <begin position="1"/>
        <end position="33"/>
    </location>
</feature>
<name>A0ABN7AVY3_9HEMI</name>